<evidence type="ECO:0000256" key="4">
    <source>
        <dbReference type="ARBA" id="ARBA00022475"/>
    </source>
</evidence>
<keyword evidence="7 9" id="KW-1133">Transmembrane helix</keyword>
<organism evidence="11">
    <name type="scientific">candidate division WOR-3 bacterium</name>
    <dbReference type="NCBI Taxonomy" id="2052148"/>
    <lineage>
        <taxon>Bacteria</taxon>
        <taxon>Bacteria division WOR-3</taxon>
    </lineage>
</organism>
<evidence type="ECO:0000256" key="8">
    <source>
        <dbReference type="ARBA" id="ARBA00023136"/>
    </source>
</evidence>
<evidence type="ECO:0000256" key="3">
    <source>
        <dbReference type="ARBA" id="ARBA00022448"/>
    </source>
</evidence>
<keyword evidence="5 9" id="KW-0812">Transmembrane</keyword>
<comment type="subcellular location">
    <subcellularLocation>
        <location evidence="1 9">Cell membrane</location>
        <topology evidence="1 9">Multi-pass membrane protein</topology>
    </subcellularLocation>
</comment>
<dbReference type="Gene3D" id="1.10.3720.10">
    <property type="entry name" value="MetI-like"/>
    <property type="match status" value="1"/>
</dbReference>
<evidence type="ECO:0000256" key="6">
    <source>
        <dbReference type="ARBA" id="ARBA00022970"/>
    </source>
</evidence>
<dbReference type="InterPro" id="IPR010065">
    <property type="entry name" value="AA_ABC_transptr_permease_3TM"/>
</dbReference>
<dbReference type="Pfam" id="PF00528">
    <property type="entry name" value="BPD_transp_1"/>
    <property type="match status" value="1"/>
</dbReference>
<feature type="transmembrane region" description="Helical" evidence="9">
    <location>
        <begin position="110"/>
        <end position="133"/>
    </location>
</feature>
<feature type="transmembrane region" description="Helical" evidence="9">
    <location>
        <begin position="39"/>
        <end position="58"/>
    </location>
</feature>
<keyword evidence="8 9" id="KW-0472">Membrane</keyword>
<evidence type="ECO:0000256" key="2">
    <source>
        <dbReference type="ARBA" id="ARBA00010072"/>
    </source>
</evidence>
<sequence length="273" mass="30527">MARITKSAGKSREELDYEKNITISDGTLIPEKGEHQIFTAWRISFFGAIGLLIFLVVYSPGTYGRILAFIPDGIVKTFEVTILSMILALVIGLIVGLGRMSRIPIINRIATVYVEVIRGIPLLVQIFYIYYALGRLVKIPDITSAVIAMAVCYGAYLAEIIRAGIQSIPKGQMEAALALGLSRRRAMRYVILPQTLKVILPPIGNEFIALLKDSSLVSILAVSDLLRRGREFASRTFQYFETYTVVALVYLIMTLFFSWLVGLMEDRLKHDVK</sequence>
<evidence type="ECO:0000256" key="5">
    <source>
        <dbReference type="ARBA" id="ARBA00022692"/>
    </source>
</evidence>
<dbReference type="GO" id="GO:0006865">
    <property type="term" value="P:amino acid transport"/>
    <property type="evidence" value="ECO:0007669"/>
    <property type="project" value="UniProtKB-KW"/>
</dbReference>
<feature type="transmembrane region" description="Helical" evidence="9">
    <location>
        <begin position="145"/>
        <end position="165"/>
    </location>
</feature>
<dbReference type="SUPFAM" id="SSF161098">
    <property type="entry name" value="MetI-like"/>
    <property type="match status" value="1"/>
</dbReference>
<evidence type="ECO:0000256" key="9">
    <source>
        <dbReference type="RuleBase" id="RU363032"/>
    </source>
</evidence>
<reference evidence="11" key="1">
    <citation type="journal article" date="2020" name="mSystems">
        <title>Genome- and Community-Level Interaction Insights into Carbon Utilization and Element Cycling Functions of Hydrothermarchaeota in Hydrothermal Sediment.</title>
        <authorList>
            <person name="Zhou Z."/>
            <person name="Liu Y."/>
            <person name="Xu W."/>
            <person name="Pan J."/>
            <person name="Luo Z.H."/>
            <person name="Li M."/>
        </authorList>
    </citation>
    <scope>NUCLEOTIDE SEQUENCE [LARGE SCALE GENOMIC DNA]</scope>
    <source>
        <strain evidence="11">HyVt-74</strain>
    </source>
</reference>
<dbReference type="InterPro" id="IPR000515">
    <property type="entry name" value="MetI-like"/>
</dbReference>
<dbReference type="GO" id="GO:0022857">
    <property type="term" value="F:transmembrane transporter activity"/>
    <property type="evidence" value="ECO:0007669"/>
    <property type="project" value="InterPro"/>
</dbReference>
<accession>A0A7C5HG11</accession>
<dbReference type="AlphaFoldDB" id="A0A7C5HG11"/>
<dbReference type="CDD" id="cd06261">
    <property type="entry name" value="TM_PBP2"/>
    <property type="match status" value="1"/>
</dbReference>
<keyword evidence="4" id="KW-1003">Cell membrane</keyword>
<keyword evidence="3 9" id="KW-0813">Transport</keyword>
<feature type="transmembrane region" description="Helical" evidence="9">
    <location>
        <begin position="243"/>
        <end position="263"/>
    </location>
</feature>
<dbReference type="GO" id="GO:0043190">
    <property type="term" value="C:ATP-binding cassette (ABC) transporter complex"/>
    <property type="evidence" value="ECO:0007669"/>
    <property type="project" value="InterPro"/>
</dbReference>
<proteinExistence type="inferred from homology"/>
<evidence type="ECO:0000256" key="7">
    <source>
        <dbReference type="ARBA" id="ARBA00022989"/>
    </source>
</evidence>
<dbReference type="PANTHER" id="PTHR30614:SF20">
    <property type="entry name" value="GLUTAMINE TRANSPORT SYSTEM PERMEASE PROTEIN GLNP"/>
    <property type="match status" value="1"/>
</dbReference>
<comment type="caution">
    <text evidence="11">The sequence shown here is derived from an EMBL/GenBank/DDBJ whole genome shotgun (WGS) entry which is preliminary data.</text>
</comment>
<dbReference type="PANTHER" id="PTHR30614">
    <property type="entry name" value="MEMBRANE COMPONENT OF AMINO ACID ABC TRANSPORTER"/>
    <property type="match status" value="1"/>
</dbReference>
<evidence type="ECO:0000259" key="10">
    <source>
        <dbReference type="PROSITE" id="PS50928"/>
    </source>
</evidence>
<dbReference type="NCBIfam" id="TIGR01726">
    <property type="entry name" value="HEQRo_perm_3TM"/>
    <property type="match status" value="1"/>
</dbReference>
<feature type="domain" description="ABC transmembrane type-1" evidence="10">
    <location>
        <begin position="74"/>
        <end position="261"/>
    </location>
</feature>
<evidence type="ECO:0000313" key="11">
    <source>
        <dbReference type="EMBL" id="HHE04951.1"/>
    </source>
</evidence>
<comment type="similarity">
    <text evidence="2">Belongs to the binding-protein-dependent transport system permease family. HisMQ subfamily.</text>
</comment>
<protein>
    <submittedName>
        <fullName evidence="11">Amino acid ABC transporter permease</fullName>
    </submittedName>
</protein>
<gene>
    <name evidence="11" type="ORF">ENL19_02685</name>
</gene>
<evidence type="ECO:0000256" key="1">
    <source>
        <dbReference type="ARBA" id="ARBA00004651"/>
    </source>
</evidence>
<feature type="transmembrane region" description="Helical" evidence="9">
    <location>
        <begin position="78"/>
        <end position="98"/>
    </location>
</feature>
<dbReference type="EMBL" id="DRTB01000204">
    <property type="protein sequence ID" value="HHE04951.1"/>
    <property type="molecule type" value="Genomic_DNA"/>
</dbReference>
<dbReference type="FunFam" id="1.10.3720.10:FF:000033">
    <property type="entry name" value="Polar amino acid ABC transporter permease"/>
    <property type="match status" value="1"/>
</dbReference>
<keyword evidence="6" id="KW-0029">Amino-acid transport</keyword>
<dbReference type="Proteomes" id="UP000886110">
    <property type="component" value="Unassembled WGS sequence"/>
</dbReference>
<dbReference type="InterPro" id="IPR043429">
    <property type="entry name" value="ArtM/GltK/GlnP/TcyL/YhdX-like"/>
</dbReference>
<name>A0A7C5HG11_UNCW3</name>
<dbReference type="PROSITE" id="PS50928">
    <property type="entry name" value="ABC_TM1"/>
    <property type="match status" value="1"/>
</dbReference>
<dbReference type="InterPro" id="IPR035906">
    <property type="entry name" value="MetI-like_sf"/>
</dbReference>